<comment type="caution">
    <text evidence="1">The sequence shown here is derived from an EMBL/GenBank/DDBJ whole genome shotgun (WGS) entry which is preliminary data.</text>
</comment>
<dbReference type="Proteomes" id="UP001626550">
    <property type="component" value="Unassembled WGS sequence"/>
</dbReference>
<name>A0ABD2PRM6_9PLAT</name>
<proteinExistence type="predicted"/>
<reference evidence="1 2" key="1">
    <citation type="submission" date="2024-11" db="EMBL/GenBank/DDBJ databases">
        <title>Adaptive evolution of stress response genes in parasites aligns with host niche diversity.</title>
        <authorList>
            <person name="Hahn C."/>
            <person name="Resl P."/>
        </authorList>
    </citation>
    <scope>NUCLEOTIDE SEQUENCE [LARGE SCALE GENOMIC DNA]</scope>
    <source>
        <strain evidence="1">EGGRZ-B1_66</strain>
        <tissue evidence="1">Body</tissue>
    </source>
</reference>
<dbReference type="AlphaFoldDB" id="A0ABD2PRM6"/>
<gene>
    <name evidence="1" type="ORF">Ciccas_011907</name>
</gene>
<evidence type="ECO:0000313" key="1">
    <source>
        <dbReference type="EMBL" id="KAL3309547.1"/>
    </source>
</evidence>
<dbReference type="EMBL" id="JBJKFK010003795">
    <property type="protein sequence ID" value="KAL3309547.1"/>
    <property type="molecule type" value="Genomic_DNA"/>
</dbReference>
<evidence type="ECO:0000313" key="2">
    <source>
        <dbReference type="Proteomes" id="UP001626550"/>
    </source>
</evidence>
<keyword evidence="2" id="KW-1185">Reference proteome</keyword>
<organism evidence="1 2">
    <name type="scientific">Cichlidogyrus casuarinus</name>
    <dbReference type="NCBI Taxonomy" id="1844966"/>
    <lineage>
        <taxon>Eukaryota</taxon>
        <taxon>Metazoa</taxon>
        <taxon>Spiralia</taxon>
        <taxon>Lophotrochozoa</taxon>
        <taxon>Platyhelminthes</taxon>
        <taxon>Monogenea</taxon>
        <taxon>Monopisthocotylea</taxon>
        <taxon>Dactylogyridea</taxon>
        <taxon>Ancyrocephalidae</taxon>
        <taxon>Cichlidogyrus</taxon>
    </lineage>
</organism>
<protein>
    <submittedName>
        <fullName evidence="1">Uncharacterized protein</fullName>
    </submittedName>
</protein>
<sequence length="108" mass="12578">MQLRRERRDWRPMNSEQADYCPYRGENARLEWVELAEKMSRIHSSCSSHISPIKHARPKSLETVQVEPIISLDSGIDQTPISTDLESKRAFFELAMKERQQTAEFSAI</sequence>
<accession>A0ABD2PRM6</accession>